<evidence type="ECO:0000313" key="2">
    <source>
        <dbReference type="Proteomes" id="UP000708208"/>
    </source>
</evidence>
<dbReference type="Proteomes" id="UP000708208">
    <property type="component" value="Unassembled WGS sequence"/>
</dbReference>
<evidence type="ECO:0000313" key="1">
    <source>
        <dbReference type="EMBL" id="CAG7786934.1"/>
    </source>
</evidence>
<feature type="non-terminal residue" evidence="1">
    <location>
        <position position="1"/>
    </location>
</feature>
<protein>
    <submittedName>
        <fullName evidence="1">Uncharacterized protein</fullName>
    </submittedName>
</protein>
<dbReference type="EMBL" id="CAJVCH010329469">
    <property type="protein sequence ID" value="CAG7786934.1"/>
    <property type="molecule type" value="Genomic_DNA"/>
</dbReference>
<name>A0A8J2L3L2_9HEXA</name>
<organism evidence="1 2">
    <name type="scientific">Allacma fusca</name>
    <dbReference type="NCBI Taxonomy" id="39272"/>
    <lineage>
        <taxon>Eukaryota</taxon>
        <taxon>Metazoa</taxon>
        <taxon>Ecdysozoa</taxon>
        <taxon>Arthropoda</taxon>
        <taxon>Hexapoda</taxon>
        <taxon>Collembola</taxon>
        <taxon>Symphypleona</taxon>
        <taxon>Sminthuridae</taxon>
        <taxon>Allacma</taxon>
    </lineage>
</organism>
<sequence>ITSESGVDQPLKIRHVAAVIKAADIDSFNLYLVNVIGTATSISSSRSIAYCGSTKTNRHILHVSFDETDAVASTEAQPAAECTSFAPSNITMGNFWLLKLPVLK</sequence>
<comment type="caution">
    <text evidence="1">The sequence shown here is derived from an EMBL/GenBank/DDBJ whole genome shotgun (WGS) entry which is preliminary data.</text>
</comment>
<gene>
    <name evidence="1" type="ORF">AFUS01_LOCUS25480</name>
</gene>
<reference evidence="1" key="1">
    <citation type="submission" date="2021-06" db="EMBL/GenBank/DDBJ databases">
        <authorList>
            <person name="Hodson N. C."/>
            <person name="Mongue J. A."/>
            <person name="Jaron S. K."/>
        </authorList>
    </citation>
    <scope>NUCLEOTIDE SEQUENCE</scope>
</reference>
<accession>A0A8J2L3L2</accession>
<keyword evidence="2" id="KW-1185">Reference proteome</keyword>
<proteinExistence type="predicted"/>
<dbReference type="AlphaFoldDB" id="A0A8J2L3L2"/>